<evidence type="ECO:0000256" key="3">
    <source>
        <dbReference type="ARBA" id="ARBA00022840"/>
    </source>
</evidence>
<dbReference type="InterPro" id="IPR003593">
    <property type="entry name" value="AAA+_ATPase"/>
</dbReference>
<accession>A0A0K1P5B4</accession>
<dbReference type="SMART" id="SM00382">
    <property type="entry name" value="AAA"/>
    <property type="match status" value="1"/>
</dbReference>
<dbReference type="InterPro" id="IPR013611">
    <property type="entry name" value="Transp-assoc_OB_typ2"/>
</dbReference>
<dbReference type="InterPro" id="IPR017871">
    <property type="entry name" value="ABC_transporter-like_CS"/>
</dbReference>
<dbReference type="OrthoDB" id="9802264at2"/>
<organism evidence="5 6">
    <name type="scientific">Spiroplasma turonicum</name>
    <dbReference type="NCBI Taxonomy" id="216946"/>
    <lineage>
        <taxon>Bacteria</taxon>
        <taxon>Bacillati</taxon>
        <taxon>Mycoplasmatota</taxon>
        <taxon>Mollicutes</taxon>
        <taxon>Entomoplasmatales</taxon>
        <taxon>Spiroplasmataceae</taxon>
        <taxon>Spiroplasma</taxon>
    </lineage>
</organism>
<evidence type="ECO:0000256" key="1">
    <source>
        <dbReference type="ARBA" id="ARBA00022448"/>
    </source>
</evidence>
<dbReference type="PANTHER" id="PTHR42781:SF4">
    <property type="entry name" value="SPERMIDINE_PUTRESCINE IMPORT ATP-BINDING PROTEIN POTA"/>
    <property type="match status" value="1"/>
</dbReference>
<dbReference type="EMBL" id="CP012328">
    <property type="protein sequence ID" value="AKU79369.1"/>
    <property type="molecule type" value="Genomic_DNA"/>
</dbReference>
<gene>
    <name evidence="5" type="primary">potA</name>
    <name evidence="5" type="ORF">STURON_00123</name>
</gene>
<dbReference type="Pfam" id="PF00005">
    <property type="entry name" value="ABC_tran"/>
    <property type="match status" value="1"/>
</dbReference>
<dbReference type="SUPFAM" id="SSF52540">
    <property type="entry name" value="P-loop containing nucleoside triphosphate hydrolases"/>
    <property type="match status" value="1"/>
</dbReference>
<dbReference type="Pfam" id="PF08402">
    <property type="entry name" value="TOBE_2"/>
    <property type="match status" value="1"/>
</dbReference>
<reference evidence="5 6" key="1">
    <citation type="journal article" date="2015" name="Genome Announc.">
        <title>Complete Genome Sequence of Spiroplasma turonicum Strain Tab4cT, a Parasite of a Horse Fly, Haematopota sp. (Diptera: Tabanidae).</title>
        <authorList>
            <person name="Davis R.E."/>
            <person name="Shao J."/>
            <person name="Zhao Y."/>
            <person name="Gasparich G.E."/>
            <person name="Gaynor B.J."/>
            <person name="Donofrio N."/>
        </authorList>
    </citation>
    <scope>NUCLEOTIDE SEQUENCE [LARGE SCALE GENOMIC DNA]</scope>
    <source>
        <strain evidence="5 6">Tab4c</strain>
    </source>
</reference>
<dbReference type="Gene3D" id="3.40.50.300">
    <property type="entry name" value="P-loop containing nucleotide triphosphate hydrolases"/>
    <property type="match status" value="1"/>
</dbReference>
<dbReference type="GO" id="GO:0016887">
    <property type="term" value="F:ATP hydrolysis activity"/>
    <property type="evidence" value="ECO:0007669"/>
    <property type="project" value="InterPro"/>
</dbReference>
<feature type="domain" description="ABC transporter" evidence="4">
    <location>
        <begin position="8"/>
        <end position="238"/>
    </location>
</feature>
<dbReference type="InterPro" id="IPR003439">
    <property type="entry name" value="ABC_transporter-like_ATP-bd"/>
</dbReference>
<dbReference type="NCBIfam" id="NF043075">
    <property type="entry name" value="MMSYN1_0197"/>
    <property type="match status" value="1"/>
</dbReference>
<evidence type="ECO:0000256" key="2">
    <source>
        <dbReference type="ARBA" id="ARBA00022741"/>
    </source>
</evidence>
<dbReference type="PROSITE" id="PS00211">
    <property type="entry name" value="ABC_TRANSPORTER_1"/>
    <property type="match status" value="1"/>
</dbReference>
<dbReference type="InterPro" id="IPR027417">
    <property type="entry name" value="P-loop_NTPase"/>
</dbReference>
<dbReference type="Proteomes" id="UP000067243">
    <property type="component" value="Chromosome"/>
</dbReference>
<protein>
    <submittedName>
        <fullName evidence="5">Spermidine/putrescine ABC transporter ATP-binding protein</fullName>
    </submittedName>
</protein>
<dbReference type="GO" id="GO:0005524">
    <property type="term" value="F:ATP binding"/>
    <property type="evidence" value="ECO:0007669"/>
    <property type="project" value="UniProtKB-KW"/>
</dbReference>
<dbReference type="PATRIC" id="fig|216946.3.peg.122"/>
<dbReference type="PROSITE" id="PS50893">
    <property type="entry name" value="ABC_TRANSPORTER_2"/>
    <property type="match status" value="1"/>
</dbReference>
<dbReference type="PANTHER" id="PTHR42781">
    <property type="entry name" value="SPERMIDINE/PUTRESCINE IMPORT ATP-BINDING PROTEIN POTA"/>
    <property type="match status" value="1"/>
</dbReference>
<dbReference type="InterPro" id="IPR050093">
    <property type="entry name" value="ABC_SmlMolc_Importer"/>
</dbReference>
<dbReference type="STRING" id="216946.STURO_v1c01220"/>
<keyword evidence="6" id="KW-1185">Reference proteome</keyword>
<keyword evidence="3 5" id="KW-0067">ATP-binding</keyword>
<evidence type="ECO:0000313" key="6">
    <source>
        <dbReference type="Proteomes" id="UP000067243"/>
    </source>
</evidence>
<dbReference type="AlphaFoldDB" id="A0A0K1P5B4"/>
<keyword evidence="1" id="KW-0813">Transport</keyword>
<dbReference type="FunFam" id="3.40.50.300:FF:000133">
    <property type="entry name" value="Spermidine/putrescine import ATP-binding protein PotA"/>
    <property type="match status" value="1"/>
</dbReference>
<dbReference type="GO" id="GO:0022857">
    <property type="term" value="F:transmembrane transporter activity"/>
    <property type="evidence" value="ECO:0007669"/>
    <property type="project" value="InterPro"/>
</dbReference>
<dbReference type="KEGG" id="stur:STURON_00123"/>
<dbReference type="RefSeq" id="WP_075047977.1">
    <property type="nucleotide sequence ID" value="NZ_CP012328.1"/>
</dbReference>
<dbReference type="Gene3D" id="2.40.50.100">
    <property type="match status" value="1"/>
</dbReference>
<proteinExistence type="predicted"/>
<name>A0A0K1P5B4_9MOLU</name>
<dbReference type="SUPFAM" id="SSF50331">
    <property type="entry name" value="MOP-like"/>
    <property type="match status" value="1"/>
</dbReference>
<sequence length="352" mass="40137">MKNNKNILEIRDLTKSYDGKVVLKGVSFNVKEGEFITLLGPSGCGKSTTLNIIGGREKQESGQILFEGKDLTPIPSNKRQINTIFQNYALFPHYDVYDNIAYGLRIKKTKEDLVAKEVSHYIKKLSLEGLENKRVHELSGGQKQRVAIARALILKPRILLLDEPMSALDVHLRKRMQDELKDLQEEVGITFILVTHDQEEALTLSDRIVVINDGAIQQIGTPEAIYNEPENRWVAKFIGSSNIIENGEFIRDMKVKFDGKEFDCTDKGFGENQSNIDIVIRPEDVLIDEPGKGYFDGIVENIIFKGVHYEITIKCLNRIYKSHTTQFHDFDKPVSVKWASDDLHVMWKEVDE</sequence>
<keyword evidence="2" id="KW-0547">Nucleotide-binding</keyword>
<evidence type="ECO:0000313" key="5">
    <source>
        <dbReference type="EMBL" id="AKU79369.1"/>
    </source>
</evidence>
<evidence type="ECO:0000259" key="4">
    <source>
        <dbReference type="PROSITE" id="PS50893"/>
    </source>
</evidence>
<dbReference type="InterPro" id="IPR008995">
    <property type="entry name" value="Mo/tungstate-bd_C_term_dom"/>
</dbReference>
<dbReference type="GO" id="GO:0043190">
    <property type="term" value="C:ATP-binding cassette (ABC) transporter complex"/>
    <property type="evidence" value="ECO:0007669"/>
    <property type="project" value="InterPro"/>
</dbReference>